<sequence length="729" mass="80878">MDNKHQLLFAALVLFCEAERQYFFYSNVSTWDQARLHCQICYKDMVSLTSDNIQLLVNNLSHDYWIGLRKSLDNNSLQWSSWSNGDPVIFQNWYPGRPILSPPKDPVINNYNTYILPTPTPTPTPSACGCCCDTPSSPTTFYNDNYTDYPNATVNVNLLSTTSATTRSTEVTTSNPTMGTTLFTGVTAPSNESNHTVTDGYIADPCIAMLSCGLWYERVCTMLLPYICYEDRFYGNANISGVTLHNASLSWASGPADINDYRVEVKAKYYSRNVTHSSLNYTNLTYQLSNLTAGTLYSIQVFPIKCERDLNPENVSFYTKPDIINNLKITDISLNSISLSWLPPNGNCDFYSVQVTGGPDETIQVNNSYVVVANLTSGGLYRFDVNAEVKDQSIKGAPQNISKYTKPGIVQNLTVHSHTNDTVWIEWKPPVGNTSGYRIEYFVDSNIRTHSTTKTTNFLVNGLPQGTMIHFTVFSLVADLSVDGDPQELTGLTNPGSVTDLQLEPQNTTITVTWKAPTGKYSNFTVQVNLTDTGEQEFLGNTNNLSSIVSNLKPGVQYTVSVITLNGDLLSEPRKQTVYTYPTSPESLQIVSFNQSQVSIKWKPPSASGNVPLTYSVTASSYFINCTKTELYPYQTKNTNHTFAGLTTGTKYEFNVSVQAGSLASLPITISQTTAPEIKVLIMTLECASNISLHCEDDTVKKSVKEQLSQYLHGSLQDFKIWNVILIPS</sequence>
<keyword evidence="2" id="KW-0732">Signal</keyword>
<feature type="domain" description="C-type lectin" evidence="3">
    <location>
        <begin position="22"/>
        <end position="98"/>
    </location>
</feature>
<gene>
    <name evidence="5" type="ORF">UPYG_G00241280</name>
</gene>
<dbReference type="Proteomes" id="UP001557470">
    <property type="component" value="Unassembled WGS sequence"/>
</dbReference>
<dbReference type="InterPro" id="IPR016187">
    <property type="entry name" value="CTDL_fold"/>
</dbReference>
<dbReference type="PROSITE" id="PS50853">
    <property type="entry name" value="FN3"/>
    <property type="match status" value="5"/>
</dbReference>
<feature type="domain" description="Fibronectin type-III" evidence="4">
    <location>
        <begin position="323"/>
        <end position="408"/>
    </location>
</feature>
<dbReference type="InterPro" id="IPR036116">
    <property type="entry name" value="FN3_sf"/>
</dbReference>
<keyword evidence="1" id="KW-0677">Repeat</keyword>
<protein>
    <submittedName>
        <fullName evidence="5">Uncharacterized protein</fullName>
    </submittedName>
</protein>
<dbReference type="InterPro" id="IPR016186">
    <property type="entry name" value="C-type_lectin-like/link_sf"/>
</dbReference>
<keyword evidence="6" id="KW-1185">Reference proteome</keyword>
<feature type="domain" description="Fibronectin type-III" evidence="4">
    <location>
        <begin position="233"/>
        <end position="322"/>
    </location>
</feature>
<dbReference type="Gene3D" id="3.10.100.10">
    <property type="entry name" value="Mannose-Binding Protein A, subunit A"/>
    <property type="match status" value="1"/>
</dbReference>
<name>A0ABD0X375_UMBPY</name>
<dbReference type="Pfam" id="PF00041">
    <property type="entry name" value="fn3"/>
    <property type="match status" value="4"/>
</dbReference>
<accession>A0ABD0X375</accession>
<feature type="domain" description="Fibronectin type-III" evidence="4">
    <location>
        <begin position="584"/>
        <end position="678"/>
    </location>
</feature>
<dbReference type="CDD" id="cd00063">
    <property type="entry name" value="FN3"/>
    <property type="match status" value="5"/>
</dbReference>
<feature type="domain" description="Fibronectin type-III" evidence="4">
    <location>
        <begin position="494"/>
        <end position="583"/>
    </location>
</feature>
<dbReference type="SUPFAM" id="SSF56436">
    <property type="entry name" value="C-type lectin-like"/>
    <property type="match status" value="1"/>
</dbReference>
<dbReference type="CDD" id="cd00037">
    <property type="entry name" value="CLECT"/>
    <property type="match status" value="1"/>
</dbReference>
<dbReference type="InterPro" id="IPR003961">
    <property type="entry name" value="FN3_dom"/>
</dbReference>
<dbReference type="SUPFAM" id="SSF49265">
    <property type="entry name" value="Fibronectin type III"/>
    <property type="match status" value="3"/>
</dbReference>
<reference evidence="5 6" key="1">
    <citation type="submission" date="2024-06" db="EMBL/GenBank/DDBJ databases">
        <authorList>
            <person name="Pan Q."/>
            <person name="Wen M."/>
            <person name="Jouanno E."/>
            <person name="Zahm M."/>
            <person name="Klopp C."/>
            <person name="Cabau C."/>
            <person name="Louis A."/>
            <person name="Berthelot C."/>
            <person name="Parey E."/>
            <person name="Roest Crollius H."/>
            <person name="Montfort J."/>
            <person name="Robinson-Rechavi M."/>
            <person name="Bouchez O."/>
            <person name="Lampietro C."/>
            <person name="Lopez Roques C."/>
            <person name="Donnadieu C."/>
            <person name="Postlethwait J."/>
            <person name="Bobe J."/>
            <person name="Verreycken H."/>
            <person name="Guiguen Y."/>
        </authorList>
    </citation>
    <scope>NUCLEOTIDE SEQUENCE [LARGE SCALE GENOMIC DNA]</scope>
    <source>
        <strain evidence="5">Up_M1</strain>
        <tissue evidence="5">Testis</tissue>
    </source>
</reference>
<dbReference type="SMART" id="SM00034">
    <property type="entry name" value="CLECT"/>
    <property type="match status" value="1"/>
</dbReference>
<evidence type="ECO:0000259" key="3">
    <source>
        <dbReference type="PROSITE" id="PS50041"/>
    </source>
</evidence>
<evidence type="ECO:0000259" key="4">
    <source>
        <dbReference type="PROSITE" id="PS50853"/>
    </source>
</evidence>
<dbReference type="PROSITE" id="PS50041">
    <property type="entry name" value="C_TYPE_LECTIN_2"/>
    <property type="match status" value="1"/>
</dbReference>
<dbReference type="InterPro" id="IPR013783">
    <property type="entry name" value="Ig-like_fold"/>
</dbReference>
<evidence type="ECO:0000313" key="6">
    <source>
        <dbReference type="Proteomes" id="UP001557470"/>
    </source>
</evidence>
<dbReference type="PANTHER" id="PTHR46708:SF11">
    <property type="entry name" value="RECEPTOR-TYPE TYROSINE-PROTEIN PHOSPHATASE ETA-LIKE"/>
    <property type="match status" value="1"/>
</dbReference>
<feature type="domain" description="Fibronectin type-III" evidence="4">
    <location>
        <begin position="409"/>
        <end position="493"/>
    </location>
</feature>
<organism evidence="5 6">
    <name type="scientific">Umbra pygmaea</name>
    <name type="common">Eastern mudminnow</name>
    <dbReference type="NCBI Taxonomy" id="75934"/>
    <lineage>
        <taxon>Eukaryota</taxon>
        <taxon>Metazoa</taxon>
        <taxon>Chordata</taxon>
        <taxon>Craniata</taxon>
        <taxon>Vertebrata</taxon>
        <taxon>Euteleostomi</taxon>
        <taxon>Actinopterygii</taxon>
        <taxon>Neopterygii</taxon>
        <taxon>Teleostei</taxon>
        <taxon>Protacanthopterygii</taxon>
        <taxon>Esociformes</taxon>
        <taxon>Umbridae</taxon>
        <taxon>Umbra</taxon>
    </lineage>
</organism>
<dbReference type="AlphaFoldDB" id="A0ABD0X375"/>
<dbReference type="InterPro" id="IPR050991">
    <property type="entry name" value="ECM_Regulatory_Proteins"/>
</dbReference>
<dbReference type="SMART" id="SM00060">
    <property type="entry name" value="FN3"/>
    <property type="match status" value="5"/>
</dbReference>
<feature type="signal peptide" evidence="2">
    <location>
        <begin position="1"/>
        <end position="18"/>
    </location>
</feature>
<proteinExistence type="predicted"/>
<evidence type="ECO:0000313" key="5">
    <source>
        <dbReference type="EMBL" id="KAL0970387.1"/>
    </source>
</evidence>
<dbReference type="EMBL" id="JAGEUA010000007">
    <property type="protein sequence ID" value="KAL0970387.1"/>
    <property type="molecule type" value="Genomic_DNA"/>
</dbReference>
<comment type="caution">
    <text evidence="5">The sequence shown here is derived from an EMBL/GenBank/DDBJ whole genome shotgun (WGS) entry which is preliminary data.</text>
</comment>
<dbReference type="PANTHER" id="PTHR46708">
    <property type="entry name" value="TENASCIN"/>
    <property type="match status" value="1"/>
</dbReference>
<dbReference type="InterPro" id="IPR001304">
    <property type="entry name" value="C-type_lectin-like"/>
</dbReference>
<feature type="chain" id="PRO_5044890821" evidence="2">
    <location>
        <begin position="19"/>
        <end position="729"/>
    </location>
</feature>
<evidence type="ECO:0000256" key="1">
    <source>
        <dbReference type="ARBA" id="ARBA00022737"/>
    </source>
</evidence>
<evidence type="ECO:0000256" key="2">
    <source>
        <dbReference type="SAM" id="SignalP"/>
    </source>
</evidence>
<dbReference type="Gene3D" id="2.60.40.10">
    <property type="entry name" value="Immunoglobulins"/>
    <property type="match status" value="5"/>
</dbReference>